<comment type="caution">
    <text evidence="6">The sequence shown here is derived from an EMBL/GenBank/DDBJ whole genome shotgun (WGS) entry which is preliminary data.</text>
</comment>
<dbReference type="Pfam" id="PF03022">
    <property type="entry name" value="MRJP"/>
    <property type="match status" value="1"/>
</dbReference>
<dbReference type="SUPFAM" id="SSF63829">
    <property type="entry name" value="Calcium-dependent phosphotriesterase"/>
    <property type="match status" value="1"/>
</dbReference>
<comment type="subcellular location">
    <subcellularLocation>
        <location evidence="1">Secreted</location>
    </subcellularLocation>
</comment>
<evidence type="ECO:0000256" key="3">
    <source>
        <dbReference type="ARBA" id="ARBA00022525"/>
    </source>
</evidence>
<feature type="chain" id="PRO_5042841212" description="Protein yellow" evidence="5">
    <location>
        <begin position="17"/>
        <end position="407"/>
    </location>
</feature>
<dbReference type="InterPro" id="IPR011042">
    <property type="entry name" value="6-blade_b-propeller_TolB-like"/>
</dbReference>
<keyword evidence="7" id="KW-1185">Reference proteome</keyword>
<evidence type="ECO:0000256" key="1">
    <source>
        <dbReference type="ARBA" id="ARBA00004613"/>
    </source>
</evidence>
<dbReference type="Proteomes" id="UP001353858">
    <property type="component" value="Unassembled WGS sequence"/>
</dbReference>
<evidence type="ECO:0000313" key="6">
    <source>
        <dbReference type="EMBL" id="KAK4875347.1"/>
    </source>
</evidence>
<sequence length="407" mass="46581">MLKLYVVVSLCVVAHAAQLQEVFRWKDLEFAWPSDRIKQEAIQSRNYISANNLPLGLARWRDKLFVTVPRWKAGVASSLNYISLNTTNRSPVVIPYPDLKANTLPKNGEKLEDNHIISTFRVHVDECDRLWVMDTGVDDILGEFNQYSKSALVVFDLNTNKLIRRYEFKATDQTENSFFANLIVDVQPSRCEDAFAYVPDLGGYGIVVYSWKNHESWRVKHNYFHFDPLKGDLTVGGVNFQWTDGVFGLALGRVRNNGYRTLYFHPLVSTNEFSVSTEVLRNQSLATSPSSFNLYKIEGNRGPATQASASSFDLVTEVVFLTQLQKDGIACWNVNKPLTPENFGVVAQDKEGLIFPNDLKIDADRNLWVLSDRMPVFLFHELNPNEYNYRIYRIRVDEAIWNTPCAN</sequence>
<keyword evidence="3" id="KW-0964">Secreted</keyword>
<reference evidence="7" key="1">
    <citation type="submission" date="2023-01" db="EMBL/GenBank/DDBJ databases">
        <title>Key to firefly adult light organ development and bioluminescence: homeobox transcription factors regulate luciferase expression and transportation to peroxisome.</title>
        <authorList>
            <person name="Fu X."/>
        </authorList>
    </citation>
    <scope>NUCLEOTIDE SEQUENCE [LARGE SCALE GENOMIC DNA]</scope>
</reference>
<evidence type="ECO:0000313" key="7">
    <source>
        <dbReference type="Proteomes" id="UP001353858"/>
    </source>
</evidence>
<dbReference type="GO" id="GO:0005576">
    <property type="term" value="C:extracellular region"/>
    <property type="evidence" value="ECO:0007669"/>
    <property type="project" value="UniProtKB-SubCell"/>
</dbReference>
<gene>
    <name evidence="6" type="ORF">RN001_011769</name>
</gene>
<evidence type="ECO:0000256" key="4">
    <source>
        <dbReference type="ARBA" id="ARBA00022729"/>
    </source>
</evidence>
<accession>A0AAN7PTC3</accession>
<evidence type="ECO:0000256" key="5">
    <source>
        <dbReference type="SAM" id="SignalP"/>
    </source>
</evidence>
<dbReference type="EMBL" id="JARPUR010000005">
    <property type="protein sequence ID" value="KAK4875347.1"/>
    <property type="molecule type" value="Genomic_DNA"/>
</dbReference>
<dbReference type="InterPro" id="IPR017996">
    <property type="entry name" value="MRJP/yellow-related"/>
</dbReference>
<dbReference type="PRINTS" id="PR01366">
    <property type="entry name" value="ROYALJELLY"/>
</dbReference>
<dbReference type="Gene3D" id="2.120.10.30">
    <property type="entry name" value="TolB, C-terminal domain"/>
    <property type="match status" value="1"/>
</dbReference>
<comment type="similarity">
    <text evidence="2">Belongs to the major royal jelly protein family.</text>
</comment>
<keyword evidence="4 5" id="KW-0732">Signal</keyword>
<dbReference type="PANTHER" id="PTHR10009">
    <property type="entry name" value="PROTEIN YELLOW-RELATED"/>
    <property type="match status" value="1"/>
</dbReference>
<evidence type="ECO:0008006" key="8">
    <source>
        <dbReference type="Google" id="ProtNLM"/>
    </source>
</evidence>
<dbReference type="AlphaFoldDB" id="A0AAN7PTC3"/>
<name>A0AAN7PTC3_9COLE</name>
<dbReference type="PANTHER" id="PTHR10009:SF11">
    <property type="entry name" value="RH54244P"/>
    <property type="match status" value="1"/>
</dbReference>
<evidence type="ECO:0000256" key="2">
    <source>
        <dbReference type="ARBA" id="ARBA00009127"/>
    </source>
</evidence>
<proteinExistence type="inferred from homology"/>
<organism evidence="6 7">
    <name type="scientific">Aquatica leii</name>
    <dbReference type="NCBI Taxonomy" id="1421715"/>
    <lineage>
        <taxon>Eukaryota</taxon>
        <taxon>Metazoa</taxon>
        <taxon>Ecdysozoa</taxon>
        <taxon>Arthropoda</taxon>
        <taxon>Hexapoda</taxon>
        <taxon>Insecta</taxon>
        <taxon>Pterygota</taxon>
        <taxon>Neoptera</taxon>
        <taxon>Endopterygota</taxon>
        <taxon>Coleoptera</taxon>
        <taxon>Polyphaga</taxon>
        <taxon>Elateriformia</taxon>
        <taxon>Elateroidea</taxon>
        <taxon>Lampyridae</taxon>
        <taxon>Luciolinae</taxon>
        <taxon>Aquatica</taxon>
    </lineage>
</organism>
<protein>
    <recommendedName>
        <fullName evidence="8">Protein yellow</fullName>
    </recommendedName>
</protein>
<feature type="signal peptide" evidence="5">
    <location>
        <begin position="1"/>
        <end position="16"/>
    </location>
</feature>